<organism evidence="2">
    <name type="scientific">Perkinsus marinus (strain ATCC 50983 / TXsc)</name>
    <dbReference type="NCBI Taxonomy" id="423536"/>
    <lineage>
        <taxon>Eukaryota</taxon>
        <taxon>Sar</taxon>
        <taxon>Alveolata</taxon>
        <taxon>Perkinsozoa</taxon>
        <taxon>Perkinsea</taxon>
        <taxon>Perkinsida</taxon>
        <taxon>Perkinsidae</taxon>
        <taxon>Perkinsus</taxon>
    </lineage>
</organism>
<protein>
    <submittedName>
        <fullName evidence="1">Uncharacterized protein</fullName>
    </submittedName>
</protein>
<proteinExistence type="predicted"/>
<sequence length="59" mass="6445">MDMHSHTTLCQTNDDDEYYDYDNYGIPVEGELDTLVGVADLVDVCLSSDDLIGACGLDV</sequence>
<dbReference type="Proteomes" id="UP000007800">
    <property type="component" value="Unassembled WGS sequence"/>
</dbReference>
<dbReference type="AlphaFoldDB" id="C5KBJ1"/>
<dbReference type="InParanoid" id="C5KBJ1"/>
<dbReference type="GeneID" id="9048635"/>
<name>C5KBJ1_PERM5</name>
<evidence type="ECO:0000313" key="1">
    <source>
        <dbReference type="EMBL" id="EER18152.1"/>
    </source>
</evidence>
<feature type="non-terminal residue" evidence="1">
    <location>
        <position position="59"/>
    </location>
</feature>
<dbReference type="RefSeq" id="XP_002786356.1">
    <property type="nucleotide sequence ID" value="XM_002786310.1"/>
</dbReference>
<keyword evidence="2" id="KW-1185">Reference proteome</keyword>
<accession>C5KBJ1</accession>
<reference evidence="1 2" key="1">
    <citation type="submission" date="2008-07" db="EMBL/GenBank/DDBJ databases">
        <authorList>
            <person name="El-Sayed N."/>
            <person name="Caler E."/>
            <person name="Inman J."/>
            <person name="Amedeo P."/>
            <person name="Hass B."/>
            <person name="Wortman J."/>
        </authorList>
    </citation>
    <scope>NUCLEOTIDE SEQUENCE [LARGE SCALE GENOMIC DNA]</scope>
    <source>
        <strain evidence="2">ATCC 50983 / TXsc</strain>
    </source>
</reference>
<dbReference type="EMBL" id="GG671876">
    <property type="protein sequence ID" value="EER18152.1"/>
    <property type="molecule type" value="Genomic_DNA"/>
</dbReference>
<evidence type="ECO:0000313" key="2">
    <source>
        <dbReference type="Proteomes" id="UP000007800"/>
    </source>
</evidence>
<gene>
    <name evidence="1" type="ORF">Pmar_PMAR018661</name>
</gene>